<keyword evidence="2" id="KW-1185">Reference proteome</keyword>
<evidence type="ECO:0000313" key="2">
    <source>
        <dbReference type="Proteomes" id="UP001597090"/>
    </source>
</evidence>
<sequence>MTATPALLPCPFCASSDLRVLGDAHGEAMMGGFNVLCGNPNCQASARHSGQRDKAIAAWNRRALSAQPAAVTGWEIDDTLEQAIHNYEMAAIKHGRNGENAIAVDAAADVMRSLIVNRPATHPQAAPPKDSAP</sequence>
<protein>
    <submittedName>
        <fullName evidence="1">Lar family restriction alleviation protein</fullName>
    </submittedName>
</protein>
<organism evidence="1 2">
    <name type="scientific">Lysobacter koreensis</name>
    <dbReference type="NCBI Taxonomy" id="266122"/>
    <lineage>
        <taxon>Bacteria</taxon>
        <taxon>Pseudomonadati</taxon>
        <taxon>Pseudomonadota</taxon>
        <taxon>Gammaproteobacteria</taxon>
        <taxon>Lysobacterales</taxon>
        <taxon>Lysobacteraceae</taxon>
        <taxon>Lysobacter</taxon>
    </lineage>
</organism>
<dbReference type="Pfam" id="PF14354">
    <property type="entry name" value="Lar_restr_allev"/>
    <property type="match status" value="1"/>
</dbReference>
<name>A0ABW2YJ43_9GAMM</name>
<evidence type="ECO:0000313" key="1">
    <source>
        <dbReference type="EMBL" id="MFD0738288.1"/>
    </source>
</evidence>
<proteinExistence type="predicted"/>
<gene>
    <name evidence="1" type="ORF">ACFQZQ_03155</name>
</gene>
<dbReference type="RefSeq" id="WP_386811220.1">
    <property type="nucleotide sequence ID" value="NZ_JBHTIH010000002.1"/>
</dbReference>
<accession>A0ABW2YJ43</accession>
<dbReference type="Proteomes" id="UP001597090">
    <property type="component" value="Unassembled WGS sequence"/>
</dbReference>
<dbReference type="EMBL" id="JBHTIH010000002">
    <property type="protein sequence ID" value="MFD0738288.1"/>
    <property type="molecule type" value="Genomic_DNA"/>
</dbReference>
<comment type="caution">
    <text evidence="1">The sequence shown here is derived from an EMBL/GenBank/DDBJ whole genome shotgun (WGS) entry which is preliminary data.</text>
</comment>
<reference evidence="2" key="1">
    <citation type="journal article" date="2019" name="Int. J. Syst. Evol. Microbiol.">
        <title>The Global Catalogue of Microorganisms (GCM) 10K type strain sequencing project: providing services to taxonomists for standard genome sequencing and annotation.</title>
        <authorList>
            <consortium name="The Broad Institute Genomics Platform"/>
            <consortium name="The Broad Institute Genome Sequencing Center for Infectious Disease"/>
            <person name="Wu L."/>
            <person name="Ma J."/>
        </authorList>
    </citation>
    <scope>NUCLEOTIDE SEQUENCE [LARGE SCALE GENOMIC DNA]</scope>
    <source>
        <strain evidence="2">CCUG 55491</strain>
    </source>
</reference>